<dbReference type="GO" id="GO:0000053">
    <property type="term" value="P:argininosuccinate metabolic process"/>
    <property type="evidence" value="ECO:0007669"/>
    <property type="project" value="TreeGrafter"/>
</dbReference>
<dbReference type="Gene3D" id="3.90.1260.10">
    <property type="entry name" value="Argininosuccinate synthetase, chain A, domain 2"/>
    <property type="match status" value="1"/>
</dbReference>
<evidence type="ECO:0000313" key="14">
    <source>
        <dbReference type="Proteomes" id="UP000334340"/>
    </source>
</evidence>
<keyword evidence="7 9" id="KW-0547">Nucleotide-binding</keyword>
<dbReference type="GO" id="GO:0000050">
    <property type="term" value="P:urea cycle"/>
    <property type="evidence" value="ECO:0007669"/>
    <property type="project" value="TreeGrafter"/>
</dbReference>
<feature type="binding site" evidence="9">
    <location>
        <position position="118"/>
    </location>
    <ligand>
        <name>ATP</name>
        <dbReference type="ChEBI" id="CHEBI:30616"/>
    </ligand>
</feature>
<dbReference type="Gene3D" id="3.40.50.620">
    <property type="entry name" value="HUPs"/>
    <property type="match status" value="1"/>
</dbReference>
<keyword evidence="4 9" id="KW-0055">Arginine biosynthesis</keyword>
<comment type="subcellular location">
    <subcellularLocation>
        <location evidence="9">Cytoplasm</location>
    </subcellularLocation>
</comment>
<feature type="compositionally biased region" description="Pro residues" evidence="10">
    <location>
        <begin position="412"/>
        <end position="421"/>
    </location>
</feature>
<feature type="binding site" evidence="9">
    <location>
        <position position="128"/>
    </location>
    <ligand>
        <name>L-citrulline</name>
        <dbReference type="ChEBI" id="CHEBI:57743"/>
    </ligand>
</feature>
<dbReference type="Pfam" id="PF00764">
    <property type="entry name" value="Arginosuc_synth"/>
    <property type="match status" value="1"/>
</dbReference>
<comment type="catalytic activity">
    <reaction evidence="9">
        <text>L-citrulline + L-aspartate + ATP = 2-(N(omega)-L-arginino)succinate + AMP + diphosphate + H(+)</text>
        <dbReference type="Rhea" id="RHEA:10932"/>
        <dbReference type="ChEBI" id="CHEBI:15378"/>
        <dbReference type="ChEBI" id="CHEBI:29991"/>
        <dbReference type="ChEBI" id="CHEBI:30616"/>
        <dbReference type="ChEBI" id="CHEBI:33019"/>
        <dbReference type="ChEBI" id="CHEBI:57472"/>
        <dbReference type="ChEBI" id="CHEBI:57743"/>
        <dbReference type="ChEBI" id="CHEBI:456215"/>
        <dbReference type="EC" id="6.3.4.5"/>
    </reaction>
</comment>
<evidence type="ECO:0000256" key="5">
    <source>
        <dbReference type="ARBA" id="ARBA00022598"/>
    </source>
</evidence>
<dbReference type="InterPro" id="IPR014729">
    <property type="entry name" value="Rossmann-like_a/b/a_fold"/>
</dbReference>
<dbReference type="Pfam" id="PF20979">
    <property type="entry name" value="Arginosuc_syn_C"/>
    <property type="match status" value="1"/>
</dbReference>
<proteinExistence type="inferred from homology"/>
<feature type="region of interest" description="Disordered" evidence="10">
    <location>
        <begin position="404"/>
        <end position="443"/>
    </location>
</feature>
<comment type="subunit">
    <text evidence="2 9">Homotetramer.</text>
</comment>
<dbReference type="InterPro" id="IPR023434">
    <property type="entry name" value="Arginosuc_synth_type_1_subfam"/>
</dbReference>
<name>A0A564ZJQ8_9BACT</name>
<feature type="binding site" evidence="9">
    <location>
        <position position="124"/>
    </location>
    <ligand>
        <name>L-aspartate</name>
        <dbReference type="ChEBI" id="CHEBI:29991"/>
    </ligand>
</feature>
<dbReference type="InterPro" id="IPR018223">
    <property type="entry name" value="Arginosuc_synth_CS"/>
</dbReference>
<dbReference type="GO" id="GO:0005524">
    <property type="term" value="F:ATP binding"/>
    <property type="evidence" value="ECO:0007669"/>
    <property type="project" value="UniProtKB-UniRule"/>
</dbReference>
<dbReference type="SUPFAM" id="SSF52402">
    <property type="entry name" value="Adenine nucleotide alpha hydrolases-like"/>
    <property type="match status" value="1"/>
</dbReference>
<feature type="binding site" evidence="9">
    <location>
        <position position="37"/>
    </location>
    <ligand>
        <name>ATP</name>
        <dbReference type="ChEBI" id="CHEBI:30616"/>
    </ligand>
</feature>
<accession>A0A564ZJQ8</accession>
<dbReference type="SUPFAM" id="SSF69864">
    <property type="entry name" value="Argininosuccinate synthetase, C-terminal domain"/>
    <property type="match status" value="1"/>
</dbReference>
<dbReference type="EMBL" id="CABIKM010000029">
    <property type="protein sequence ID" value="VUZ85569.1"/>
    <property type="molecule type" value="Genomic_DNA"/>
</dbReference>
<comment type="pathway">
    <text evidence="1 9">Amino-acid biosynthesis; L-arginine biosynthesis; L-arginine from L-ornithine and carbamoyl phosphate: step 2/3.</text>
</comment>
<keyword evidence="8 9" id="KW-0067">ATP-binding</keyword>
<dbReference type="InterPro" id="IPR024074">
    <property type="entry name" value="AS_cat/multimer_dom_body"/>
</dbReference>
<dbReference type="FunFam" id="3.90.1260.10:FF:000007">
    <property type="entry name" value="Argininosuccinate synthase"/>
    <property type="match status" value="1"/>
</dbReference>
<dbReference type="NCBIfam" id="NF001770">
    <property type="entry name" value="PRK00509.1"/>
    <property type="match status" value="1"/>
</dbReference>
<dbReference type="PANTHER" id="PTHR11587">
    <property type="entry name" value="ARGININOSUCCINATE SYNTHASE"/>
    <property type="match status" value="1"/>
</dbReference>
<gene>
    <name evidence="9" type="primary">argG</name>
    <name evidence="13" type="ORF">MELA_01954</name>
</gene>
<evidence type="ECO:0000256" key="4">
    <source>
        <dbReference type="ARBA" id="ARBA00022571"/>
    </source>
</evidence>
<dbReference type="PROSITE" id="PS00564">
    <property type="entry name" value="ARGININOSUCCIN_SYN_1"/>
    <property type="match status" value="1"/>
</dbReference>
<feature type="binding site" evidence="9">
    <location>
        <position position="93"/>
    </location>
    <ligand>
        <name>L-citrulline</name>
        <dbReference type="ChEBI" id="CHEBI:57743"/>
    </ligand>
</feature>
<feature type="binding site" evidence="9">
    <location>
        <position position="124"/>
    </location>
    <ligand>
        <name>L-citrulline</name>
        <dbReference type="ChEBI" id="CHEBI:57743"/>
    </ligand>
</feature>
<dbReference type="EC" id="6.3.4.5" evidence="3 9"/>
<dbReference type="Gene3D" id="1.20.5.470">
    <property type="entry name" value="Single helix bin"/>
    <property type="match status" value="1"/>
</dbReference>
<keyword evidence="5 9" id="KW-0436">Ligase</keyword>
<dbReference type="InterPro" id="IPR048268">
    <property type="entry name" value="Arginosuc_syn_C"/>
</dbReference>
<evidence type="ECO:0000256" key="9">
    <source>
        <dbReference type="HAMAP-Rule" id="MF_00005"/>
    </source>
</evidence>
<dbReference type="FunFam" id="3.40.50.620:FF:000019">
    <property type="entry name" value="Argininosuccinate synthase"/>
    <property type="match status" value="1"/>
</dbReference>
<dbReference type="NCBIfam" id="TIGR00032">
    <property type="entry name" value="argG"/>
    <property type="match status" value="1"/>
</dbReference>
<dbReference type="AlphaFoldDB" id="A0A564ZJQ8"/>
<evidence type="ECO:0000256" key="6">
    <source>
        <dbReference type="ARBA" id="ARBA00022605"/>
    </source>
</evidence>
<feature type="domain" description="Arginosuccinate synthase C-terminal" evidence="12">
    <location>
        <begin position="176"/>
        <end position="393"/>
    </location>
</feature>
<dbReference type="HAMAP" id="MF_00005">
    <property type="entry name" value="Arg_succ_synth_type1"/>
    <property type="match status" value="1"/>
</dbReference>
<dbReference type="Proteomes" id="UP000334340">
    <property type="component" value="Unassembled WGS sequence"/>
</dbReference>
<protein>
    <recommendedName>
        <fullName evidence="3 9">Argininosuccinate synthase</fullName>
        <ecNumber evidence="3 9">6.3.4.5</ecNumber>
    </recommendedName>
    <alternativeName>
        <fullName evidence="9">Citrulline--aspartate ligase</fullName>
    </alternativeName>
</protein>
<evidence type="ECO:0000259" key="12">
    <source>
        <dbReference type="Pfam" id="PF20979"/>
    </source>
</evidence>
<evidence type="ECO:0000256" key="2">
    <source>
        <dbReference type="ARBA" id="ARBA00011881"/>
    </source>
</evidence>
<sequence>MQKVKKIVLAYSGGLDTSVILRWLIETYRAEVIAFCADLGQGEELEPVREKALKTGASKVYIKDLREEFVRDFVFPCLQANAVYEGRYLLGTSMARPLIAKHQMAVARKEGADAVAHGATGKGNDQVRFELAYYAIDPRIRVIAPWREWDLGSRSDLIAYARRHDIPVPTTKARPYSTDRNLFHISFEGGILEDPWQEPPDEMFVLSVSPEQAPDRAAYVEVEFQDGRPVALDGKRLSPAKLLQRVNKIGGEHGIGRVDIVENRYVGMKSRGVYETPGGTILQAAHRAVESLTMDREVMHLRDSLIPRFSELVYYGYWFSPEMEMLMRTIEASQEGVTGTARVKLYKGNCEVVGRKSSVSLYDPAFATFEADQVYRQADAEGFIRLNALRLRIRALRTQHKVRGAKFEVRNPPTPKNPLSPPFTKGGLGGFDARSAKRKRSER</sequence>
<keyword evidence="6 9" id="KW-0028">Amino-acid biosynthesis</keyword>
<dbReference type="GO" id="GO:0006526">
    <property type="term" value="P:L-arginine biosynthetic process"/>
    <property type="evidence" value="ECO:0007669"/>
    <property type="project" value="UniProtKB-UniRule"/>
</dbReference>
<dbReference type="PANTHER" id="PTHR11587:SF2">
    <property type="entry name" value="ARGININOSUCCINATE SYNTHASE"/>
    <property type="match status" value="1"/>
</dbReference>
<dbReference type="GO" id="GO:0004055">
    <property type="term" value="F:argininosuccinate synthase activity"/>
    <property type="evidence" value="ECO:0007669"/>
    <property type="project" value="UniProtKB-UniRule"/>
</dbReference>
<evidence type="ECO:0000256" key="7">
    <source>
        <dbReference type="ARBA" id="ARBA00022741"/>
    </source>
</evidence>
<dbReference type="InterPro" id="IPR048267">
    <property type="entry name" value="Arginosuc_syn_N"/>
</dbReference>
<feature type="binding site" evidence="9">
    <location>
        <position position="262"/>
    </location>
    <ligand>
        <name>L-citrulline</name>
        <dbReference type="ChEBI" id="CHEBI:57743"/>
    </ligand>
</feature>
<dbReference type="GO" id="GO:0005737">
    <property type="term" value="C:cytoplasm"/>
    <property type="evidence" value="ECO:0007669"/>
    <property type="project" value="UniProtKB-SubCell"/>
</dbReference>
<evidence type="ECO:0000256" key="1">
    <source>
        <dbReference type="ARBA" id="ARBA00004967"/>
    </source>
</evidence>
<feature type="binding site" evidence="9">
    <location>
        <position position="274"/>
    </location>
    <ligand>
        <name>L-citrulline</name>
        <dbReference type="ChEBI" id="CHEBI:57743"/>
    </ligand>
</feature>
<dbReference type="UniPathway" id="UPA00068">
    <property type="reaction ID" value="UER00113"/>
</dbReference>
<keyword evidence="9" id="KW-0963">Cytoplasm</keyword>
<organism evidence="13 14">
    <name type="scientific">Candidatus Methylomirabilis lanthanidiphila</name>
    <dbReference type="NCBI Taxonomy" id="2211376"/>
    <lineage>
        <taxon>Bacteria</taxon>
        <taxon>Candidatus Methylomirabilota</taxon>
        <taxon>Candidatus Methylomirabilia</taxon>
        <taxon>Candidatus Methylomirabilales</taxon>
        <taxon>Candidatus Methylomirabilaceae</taxon>
        <taxon>Candidatus Methylomirabilis</taxon>
    </lineage>
</organism>
<feature type="binding site" evidence="9">
    <location>
        <position position="125"/>
    </location>
    <ligand>
        <name>L-aspartate</name>
        <dbReference type="ChEBI" id="CHEBI:29991"/>
    </ligand>
</feature>
<feature type="binding site" evidence="9">
    <location>
        <position position="88"/>
    </location>
    <ligand>
        <name>L-citrulline</name>
        <dbReference type="ChEBI" id="CHEBI:57743"/>
    </ligand>
</feature>
<evidence type="ECO:0000256" key="8">
    <source>
        <dbReference type="ARBA" id="ARBA00022840"/>
    </source>
</evidence>
<comment type="similarity">
    <text evidence="9">Belongs to the argininosuccinate synthase family. Type 1 subfamily.</text>
</comment>
<dbReference type="PROSITE" id="PS00565">
    <property type="entry name" value="ARGININOSUCCIN_SYN_2"/>
    <property type="match status" value="1"/>
</dbReference>
<evidence type="ECO:0000313" key="13">
    <source>
        <dbReference type="EMBL" id="VUZ85569.1"/>
    </source>
</evidence>
<feature type="binding site" evidence="9">
    <location>
        <begin position="10"/>
        <end position="18"/>
    </location>
    <ligand>
        <name>ATP</name>
        <dbReference type="ChEBI" id="CHEBI:30616"/>
    </ligand>
</feature>
<evidence type="ECO:0000256" key="10">
    <source>
        <dbReference type="SAM" id="MobiDB-lite"/>
    </source>
</evidence>
<keyword evidence="14" id="KW-1185">Reference proteome</keyword>
<evidence type="ECO:0000256" key="3">
    <source>
        <dbReference type="ARBA" id="ARBA00012286"/>
    </source>
</evidence>
<reference evidence="13 14" key="1">
    <citation type="submission" date="2019-07" db="EMBL/GenBank/DDBJ databases">
        <authorList>
            <person name="Cremers G."/>
        </authorList>
    </citation>
    <scope>NUCLEOTIDE SEQUENCE [LARGE SCALE GENOMIC DNA]</scope>
</reference>
<feature type="binding site" evidence="9">
    <location>
        <position position="120"/>
    </location>
    <ligand>
        <name>L-aspartate</name>
        <dbReference type="ChEBI" id="CHEBI:29991"/>
    </ligand>
</feature>
<evidence type="ECO:0000259" key="11">
    <source>
        <dbReference type="Pfam" id="PF00764"/>
    </source>
</evidence>
<feature type="domain" description="Arginosuccinate synthase-like N-terminal" evidence="11">
    <location>
        <begin position="6"/>
        <end position="167"/>
    </location>
</feature>
<dbReference type="CDD" id="cd01999">
    <property type="entry name" value="ASS"/>
    <property type="match status" value="1"/>
</dbReference>
<feature type="binding site" evidence="9">
    <location>
        <position position="177"/>
    </location>
    <ligand>
        <name>L-citrulline</name>
        <dbReference type="ChEBI" id="CHEBI:57743"/>
    </ligand>
</feature>
<dbReference type="InterPro" id="IPR001518">
    <property type="entry name" value="Arginosuc_synth"/>
</dbReference>
<feature type="binding site" evidence="9">
    <location>
        <position position="186"/>
    </location>
    <ligand>
        <name>L-citrulline</name>
        <dbReference type="ChEBI" id="CHEBI:57743"/>
    </ligand>
</feature>